<organism evidence="10 11">
    <name type="scientific">Oribacterium parvum ACB1</name>
    <dbReference type="NCBI Taxonomy" id="796943"/>
    <lineage>
        <taxon>Bacteria</taxon>
        <taxon>Bacillati</taxon>
        <taxon>Bacillota</taxon>
        <taxon>Clostridia</taxon>
        <taxon>Lachnospirales</taxon>
        <taxon>Lachnospiraceae</taxon>
        <taxon>Oribacterium</taxon>
    </lineage>
</organism>
<dbReference type="GO" id="GO:0005886">
    <property type="term" value="C:plasma membrane"/>
    <property type="evidence" value="ECO:0007669"/>
    <property type="project" value="UniProtKB-SubCell"/>
</dbReference>
<proteinExistence type="predicted"/>
<feature type="transmembrane region" description="Helical" evidence="7">
    <location>
        <begin position="451"/>
        <end position="472"/>
    </location>
</feature>
<dbReference type="SUPFAM" id="SSF56281">
    <property type="entry name" value="Metallo-hydrolase/oxidoreductase"/>
    <property type="match status" value="1"/>
</dbReference>
<feature type="transmembrane region" description="Helical" evidence="7">
    <location>
        <begin position="333"/>
        <end position="360"/>
    </location>
</feature>
<feature type="domain" description="DUF4131" evidence="9">
    <location>
        <begin position="24"/>
        <end position="201"/>
    </location>
</feature>
<comment type="subcellular location">
    <subcellularLocation>
        <location evidence="1">Cell membrane</location>
        <topology evidence="1">Multi-pass membrane protein</topology>
    </subcellularLocation>
</comment>
<evidence type="ECO:0000256" key="7">
    <source>
        <dbReference type="SAM" id="Phobius"/>
    </source>
</evidence>
<evidence type="ECO:0000256" key="4">
    <source>
        <dbReference type="ARBA" id="ARBA00022989"/>
    </source>
</evidence>
<feature type="transmembrane region" description="Helical" evidence="7">
    <location>
        <begin position="509"/>
        <end position="529"/>
    </location>
</feature>
<feature type="transmembrane region" description="Helical" evidence="7">
    <location>
        <begin position="541"/>
        <end position="561"/>
    </location>
</feature>
<dbReference type="EMBL" id="AFZC02000003">
    <property type="protein sequence ID" value="EHL14190.1"/>
    <property type="molecule type" value="Genomic_DNA"/>
</dbReference>
<feature type="transmembrane region" description="Helical" evidence="7">
    <location>
        <begin position="478"/>
        <end position="497"/>
    </location>
</feature>
<evidence type="ECO:0000259" key="9">
    <source>
        <dbReference type="Pfam" id="PF13567"/>
    </source>
</evidence>
<dbReference type="InterPro" id="IPR025405">
    <property type="entry name" value="DUF4131"/>
</dbReference>
<dbReference type="Pfam" id="PF13567">
    <property type="entry name" value="DUF4131"/>
    <property type="match status" value="1"/>
</dbReference>
<sequence>MFISRPLFSLALSVLFGEMLLCPELPLSLRFVLLLFYLFYLSLLFRKKKQKILLLSLFLFFLSSLHFQNALGHFQKQQECIERVIPLNCTVEGTISYISENETAYRIFLKNCIVNSSLGKKPKELGKEEEEKWEARNNLPFQKIQVLFKKTAQEDSEIPQYTEFYPGDRVVFHGKFMELSPAMNEGEFSFLQYCKGEGIEAFFLANKMSPASPLPLVQNEILHAMRATLVKNKGEVRENNSSPFLKLLYKLKRQASRDLEKLYPEEQSAFLKSLFLGEKSALSKEEKGLYQEAGIAHILAVSGLHLSLVGGTCFVLLRLLGMELSYASILSSFFVLSFALFTGSSGSTLRAMLMFFVYFFGKNLGRGQDRISSLSLSLLLLLFLQPLFLYSVGFQCSFYSLFLLLLLSLRDGKKRRKALSKKWEKAKRKKRFTELLRLLPKKIKEGGKELFLFYLGLFPLFSFLQSSFPLYAPLLNLLLLPLLPFIFFLGILSILFSHLPPLFFPLVKLLSQSLSFLLSLFHSLIYFSLQLPYSSLLLGKLSLPALFLYLFLFYILFLFPLQSVIKKRRQMQKKEKEKQINSSFSCISLFAIKKICYLKNILSLLFICTIPLFLPSPPKDLEITALYVGQGDGFLIRKGNFVMTIDNGSSSDKNFPENTLLPYCKAKRIHKIRYALITHSDIDHTSGIQAILEEGSTESTHSDICKLQIENLILPVQAKDDYRYDLLKRLAGRHGARLLYWKNGNSIVYGNKNHSVSDTTSPSDTLPPSGTAPSSDLFPPSDTAPSEKSAFLSLRCYYPLTNAPMEEANAHSLGCILRYGDFSMVFTGDMPKEAEEAMLSAIKKEGQSPSVDIIKLAHHGSKTSSSPIFLSETKGKFALFSYGKNNRYGHPHQITLEKCSYFRLIPLETAKVGEIQIKTDGKKYEIVAPCRVTSSLPAEMPDS</sequence>
<keyword evidence="3 7" id="KW-0812">Transmembrane</keyword>
<dbReference type="InterPro" id="IPR004477">
    <property type="entry name" value="ComEC_N"/>
</dbReference>
<evidence type="ECO:0008006" key="12">
    <source>
        <dbReference type="Google" id="ProtNLM"/>
    </source>
</evidence>
<dbReference type="Pfam" id="PF03772">
    <property type="entry name" value="Competence"/>
    <property type="match status" value="1"/>
</dbReference>
<evidence type="ECO:0000313" key="10">
    <source>
        <dbReference type="EMBL" id="EHL14190.1"/>
    </source>
</evidence>
<dbReference type="PATRIC" id="fig|796943.3.peg.37"/>
<dbReference type="CDD" id="cd07731">
    <property type="entry name" value="ComA-like_MBL-fold"/>
    <property type="match status" value="1"/>
</dbReference>
<feature type="transmembrane region" description="Helical" evidence="7">
    <location>
        <begin position="380"/>
        <end position="407"/>
    </location>
</feature>
<keyword evidence="4 7" id="KW-1133">Transmembrane helix</keyword>
<evidence type="ECO:0000256" key="5">
    <source>
        <dbReference type="ARBA" id="ARBA00023136"/>
    </source>
</evidence>
<dbReference type="InterPro" id="IPR052159">
    <property type="entry name" value="Competence_DNA_uptake"/>
</dbReference>
<dbReference type="PANTHER" id="PTHR30619:SF7">
    <property type="entry name" value="BETA-LACTAMASE DOMAIN PROTEIN"/>
    <property type="match status" value="1"/>
</dbReference>
<evidence type="ECO:0000313" key="11">
    <source>
        <dbReference type="Proteomes" id="UP000018461"/>
    </source>
</evidence>
<dbReference type="AlphaFoldDB" id="G9WJZ3"/>
<dbReference type="InterPro" id="IPR035681">
    <property type="entry name" value="ComA-like_MBL"/>
</dbReference>
<feature type="transmembrane region" description="Helical" evidence="7">
    <location>
        <begin position="27"/>
        <end position="45"/>
    </location>
</feature>
<dbReference type="PANTHER" id="PTHR30619">
    <property type="entry name" value="DNA INTERNALIZATION/COMPETENCE PROTEIN COMEC/REC2"/>
    <property type="match status" value="1"/>
</dbReference>
<dbReference type="NCBIfam" id="TIGR00360">
    <property type="entry name" value="ComEC_N-term"/>
    <property type="match status" value="1"/>
</dbReference>
<evidence type="ECO:0000256" key="2">
    <source>
        <dbReference type="ARBA" id="ARBA00022475"/>
    </source>
</evidence>
<gene>
    <name evidence="10" type="ORF">HMPREF9625_00033</name>
</gene>
<accession>G9WJZ3</accession>
<feature type="region of interest" description="Disordered" evidence="6">
    <location>
        <begin position="753"/>
        <end position="784"/>
    </location>
</feature>
<reference evidence="10" key="1">
    <citation type="submission" date="2011-08" db="EMBL/GenBank/DDBJ databases">
        <authorList>
            <consortium name="The Broad Institute Genome Sequencing Platform"/>
            <person name="Earl A."/>
            <person name="Ward D."/>
            <person name="Feldgarden M."/>
            <person name="Gevers D."/>
            <person name="Sizova M."/>
            <person name="Hazen A."/>
            <person name="Epstein S."/>
            <person name="Young S.K."/>
            <person name="Zeng Q."/>
            <person name="Gargeya S."/>
            <person name="Fitzgerald M."/>
            <person name="Haas B."/>
            <person name="Abouelleil A."/>
            <person name="Alvarado L."/>
            <person name="Arachchi H.M."/>
            <person name="Berlin A."/>
            <person name="Brown A."/>
            <person name="Chapman S.B."/>
            <person name="Chen Z."/>
            <person name="Dunbar C."/>
            <person name="Freedman E."/>
            <person name="Gearin G."/>
            <person name="Gellesch M."/>
            <person name="Goldberg J."/>
            <person name="Griggs A."/>
            <person name="Gujja S."/>
            <person name="Heiman D."/>
            <person name="Howarth C."/>
            <person name="Larson L."/>
            <person name="Lui A."/>
            <person name="MacDonald P.J.P."/>
            <person name="Montmayeur A."/>
            <person name="Murphy C."/>
            <person name="Neiman D."/>
            <person name="Pearson M."/>
            <person name="Priest M."/>
            <person name="Roberts A."/>
            <person name="Saif S."/>
            <person name="Shea T."/>
            <person name="Shenoy N."/>
            <person name="Sisk P."/>
            <person name="Stolte C."/>
            <person name="Sykes S."/>
            <person name="Wortman J."/>
            <person name="Nusbaum C."/>
            <person name="Birren B."/>
        </authorList>
    </citation>
    <scope>NUCLEOTIDE SEQUENCE [LARGE SCALE GENOMIC DNA]</scope>
    <source>
        <strain evidence="10">ACB1</strain>
    </source>
</reference>
<evidence type="ECO:0000256" key="6">
    <source>
        <dbReference type="SAM" id="MobiDB-lite"/>
    </source>
</evidence>
<keyword evidence="5 7" id="KW-0472">Membrane</keyword>
<feature type="domain" description="ComEC/Rec2-related protein" evidence="8">
    <location>
        <begin position="274"/>
        <end position="559"/>
    </location>
</feature>
<dbReference type="HOGENOM" id="CLU_010363_2_2_9"/>
<dbReference type="InterPro" id="IPR036866">
    <property type="entry name" value="RibonucZ/Hydroxyglut_hydro"/>
</dbReference>
<protein>
    <recommendedName>
        <fullName evidence="12">Metallo-beta-lactamase domain-containing protein</fullName>
    </recommendedName>
</protein>
<comment type="caution">
    <text evidence="10">The sequence shown here is derived from an EMBL/GenBank/DDBJ whole genome shotgun (WGS) entry which is preliminary data.</text>
</comment>
<evidence type="ECO:0000256" key="1">
    <source>
        <dbReference type="ARBA" id="ARBA00004651"/>
    </source>
</evidence>
<name>G9WJZ3_9FIRM</name>
<feature type="transmembrane region" description="Helical" evidence="7">
    <location>
        <begin position="295"/>
        <end position="321"/>
    </location>
</feature>
<dbReference type="STRING" id="796943.HMPREF9625_00033"/>
<feature type="transmembrane region" description="Helical" evidence="7">
    <location>
        <begin position="597"/>
        <end position="614"/>
    </location>
</feature>
<keyword evidence="11" id="KW-1185">Reference proteome</keyword>
<dbReference type="Proteomes" id="UP000018461">
    <property type="component" value="Unassembled WGS sequence"/>
</dbReference>
<reference evidence="10" key="2">
    <citation type="submission" date="2013-03" db="EMBL/GenBank/DDBJ databases">
        <title>The Genome Sequence of Oribacterium sp. ACB1.</title>
        <authorList>
            <consortium name="The Broad Institute Genomics Platform"/>
            <consortium name="The Broad Institute Genome Sequencing Center for Infectious Disease"/>
            <person name="Earl A."/>
            <person name="Ward D."/>
            <person name="Feldgarden M."/>
            <person name="Gevers D."/>
            <person name="Sizova M."/>
            <person name="Hazen A."/>
            <person name="Epstein S."/>
            <person name="Walker B."/>
            <person name="Young S."/>
            <person name="Zeng Q."/>
            <person name="Gargeya S."/>
            <person name="Fitzgerald M."/>
            <person name="Haas B."/>
            <person name="Abouelleil A."/>
            <person name="Allen A.W."/>
            <person name="Alvarado L."/>
            <person name="Arachchi H.M."/>
            <person name="Berlin A.M."/>
            <person name="Chapman S.B."/>
            <person name="Gainer-Dewar J."/>
            <person name="Goldberg J."/>
            <person name="Griggs A."/>
            <person name="Gujja S."/>
            <person name="Hansen M."/>
            <person name="Howarth C."/>
            <person name="Imamovic A."/>
            <person name="Ireland A."/>
            <person name="Larimer J."/>
            <person name="McCowan C."/>
            <person name="Murphy C."/>
            <person name="Pearson M."/>
            <person name="Poon T.W."/>
            <person name="Priest M."/>
            <person name="Roberts A."/>
            <person name="Saif S."/>
            <person name="Shea T."/>
            <person name="Sisk P."/>
            <person name="Sykes S."/>
            <person name="Wortman J."/>
            <person name="Nusbaum C."/>
            <person name="Birren B."/>
        </authorList>
    </citation>
    <scope>NUCLEOTIDE SEQUENCE [LARGE SCALE GENOMIC DNA]</scope>
    <source>
        <strain evidence="10">ACB1</strain>
    </source>
</reference>
<feature type="compositionally biased region" description="Polar residues" evidence="6">
    <location>
        <begin position="753"/>
        <end position="774"/>
    </location>
</feature>
<evidence type="ECO:0000256" key="3">
    <source>
        <dbReference type="ARBA" id="ARBA00022692"/>
    </source>
</evidence>
<dbReference type="RefSeq" id="WP_009533910.1">
    <property type="nucleotide sequence ID" value="NZ_KE148312.1"/>
</dbReference>
<keyword evidence="2" id="KW-1003">Cell membrane</keyword>
<evidence type="ECO:0000259" key="8">
    <source>
        <dbReference type="Pfam" id="PF03772"/>
    </source>
</evidence>
<feature type="transmembrane region" description="Helical" evidence="7">
    <location>
        <begin position="52"/>
        <end position="71"/>
    </location>
</feature>
<dbReference type="Gene3D" id="3.60.15.10">
    <property type="entry name" value="Ribonuclease Z/Hydroxyacylglutathione hydrolase-like"/>
    <property type="match status" value="1"/>
</dbReference>